<dbReference type="Proteomes" id="UP000184310">
    <property type="component" value="Unassembled WGS sequence"/>
</dbReference>
<dbReference type="PANTHER" id="PTHR35841">
    <property type="entry name" value="PHOSPHONATES-BINDING PERIPLASMIC PROTEIN"/>
    <property type="match status" value="1"/>
</dbReference>
<dbReference type="PANTHER" id="PTHR35841:SF1">
    <property type="entry name" value="PHOSPHONATES-BINDING PERIPLASMIC PROTEIN"/>
    <property type="match status" value="1"/>
</dbReference>
<dbReference type="Pfam" id="PF12974">
    <property type="entry name" value="Phosphonate-bd"/>
    <property type="match status" value="1"/>
</dbReference>
<dbReference type="EMBL" id="FQZB01000017">
    <property type="protein sequence ID" value="SHK45507.1"/>
    <property type="molecule type" value="Genomic_DNA"/>
</dbReference>
<protein>
    <submittedName>
        <fullName evidence="2">Phosphonate transport system substrate-binding protein</fullName>
    </submittedName>
</protein>
<feature type="signal peptide" evidence="1">
    <location>
        <begin position="1"/>
        <end position="19"/>
    </location>
</feature>
<feature type="chain" id="PRO_5038719781" evidence="1">
    <location>
        <begin position="20"/>
        <end position="349"/>
    </location>
</feature>
<accession>A0A1M6SLH7</accession>
<dbReference type="SUPFAM" id="SSF53850">
    <property type="entry name" value="Periplasmic binding protein-like II"/>
    <property type="match status" value="1"/>
</dbReference>
<dbReference type="RefSeq" id="WP_072991896.1">
    <property type="nucleotide sequence ID" value="NZ_FQZB01000017.1"/>
</dbReference>
<evidence type="ECO:0000313" key="2">
    <source>
        <dbReference type="EMBL" id="SHK45507.1"/>
    </source>
</evidence>
<proteinExistence type="predicted"/>
<dbReference type="AlphaFoldDB" id="A0A1M6SLH7"/>
<sequence>MKRVLALMASAVLATTILAGCSSTTGSKTDDKKGSDKITVVWYPNESGEDLKDCRDEFGKIIEKATGKKVEHKTTTDYSIAIETIANNNAAISFMGAQGYVEAHNKNAKIMPLAVQSGKSGTLDDAIYYSWIAVNKGEEEQYKDGDKFKLDKIEGKKISFVSNSSTSGFKVPTQNIVTYFNKTDKWKDLKKDDLLQGGKDKFFSEVLFGGSHQGSAANLLTNRADVAAFCDTTLANYVEVADGKPNTAGTTYRIKNDAADPFTNLHGKEYVIISSSPVLNAPFAMNTSVLTDKEQKDIQDAFLSDEVTNNEKIFVPKSSKFKGLIQKEGKEKFLKVEDSWFNPIRDLSK</sequence>
<reference evidence="2 3" key="1">
    <citation type="submission" date="2016-11" db="EMBL/GenBank/DDBJ databases">
        <authorList>
            <person name="Jaros S."/>
            <person name="Januszkiewicz K."/>
            <person name="Wedrychowicz H."/>
        </authorList>
    </citation>
    <scope>NUCLEOTIDE SEQUENCE [LARGE SCALE GENOMIC DNA]</scope>
    <source>
        <strain evidence="2 3">DSM 21758</strain>
    </source>
</reference>
<dbReference type="Gene3D" id="3.40.190.10">
    <property type="entry name" value="Periplasmic binding protein-like II"/>
    <property type="match status" value="2"/>
</dbReference>
<evidence type="ECO:0000256" key="1">
    <source>
        <dbReference type="SAM" id="SignalP"/>
    </source>
</evidence>
<keyword evidence="3" id="KW-1185">Reference proteome</keyword>
<gene>
    <name evidence="2" type="ORF">SAMN02745163_03842</name>
</gene>
<organism evidence="2 3">
    <name type="scientific">Clostridium cavendishii DSM 21758</name>
    <dbReference type="NCBI Taxonomy" id="1121302"/>
    <lineage>
        <taxon>Bacteria</taxon>
        <taxon>Bacillati</taxon>
        <taxon>Bacillota</taxon>
        <taxon>Clostridia</taxon>
        <taxon>Eubacteriales</taxon>
        <taxon>Clostridiaceae</taxon>
        <taxon>Clostridium</taxon>
    </lineage>
</organism>
<dbReference type="PROSITE" id="PS51257">
    <property type="entry name" value="PROKAR_LIPOPROTEIN"/>
    <property type="match status" value="1"/>
</dbReference>
<dbReference type="STRING" id="1121302.SAMN02745163_03842"/>
<evidence type="ECO:0000313" key="3">
    <source>
        <dbReference type="Proteomes" id="UP000184310"/>
    </source>
</evidence>
<name>A0A1M6SLH7_9CLOT</name>
<dbReference type="OrthoDB" id="1792890at2"/>
<keyword evidence="1" id="KW-0732">Signal</keyword>